<feature type="chain" id="PRO_5012687255" evidence="1">
    <location>
        <begin position="30"/>
        <end position="278"/>
    </location>
</feature>
<dbReference type="KEGG" id="kro:BVG79_00063"/>
<dbReference type="OrthoDB" id="8447370at2"/>
<protein>
    <submittedName>
        <fullName evidence="2">Uncharacterized protein</fullName>
    </submittedName>
</protein>
<dbReference type="AlphaFoldDB" id="A0A1W6NWA4"/>
<sequence length="278" mass="27995">MQHHIFAASTSTLAALVTALCASSATAQALDIDISTELAGFTAGRPAQLAPPPDGDRSCFAAPPTSVGGQLVDALGWHVTSEAPLGPYTLVSFAAGANEAGGGACAISGGNIGVFSDDHLLGLIWAEGDMPFAIGGLEALENGAVRLRDGDVLSLPTADIALTAAGHIALAPLPERESVCGGSMELPLRYGQPIATAREAYLAAGWEVEITPPEARDPQSIAFAEGGVPEADSCSGTGLNFCSFRYTNGPDLLQVVTAGEGVPPEGPTVVGQNVSCGG</sequence>
<keyword evidence="1" id="KW-0732">Signal</keyword>
<dbReference type="EMBL" id="CP019937">
    <property type="protein sequence ID" value="ARO13423.1"/>
    <property type="molecule type" value="Genomic_DNA"/>
</dbReference>
<gene>
    <name evidence="2" type="ORF">BVG79_00063</name>
</gene>
<keyword evidence="3" id="KW-1185">Reference proteome</keyword>
<name>A0A1W6NWA4_9RHOB</name>
<reference evidence="2 3" key="1">
    <citation type="submission" date="2017-02" db="EMBL/GenBank/DDBJ databases">
        <title>Ketogulonicigenium robustum SPU B003 Genome sequencing and assembly.</title>
        <authorList>
            <person name="Li Y."/>
            <person name="Liu L."/>
            <person name="Wang C."/>
            <person name="Zhang M."/>
            <person name="Zhang T."/>
            <person name="Zhang Y."/>
        </authorList>
    </citation>
    <scope>NUCLEOTIDE SEQUENCE [LARGE SCALE GENOMIC DNA]</scope>
    <source>
        <strain evidence="2 3">SPU_B003</strain>
    </source>
</reference>
<evidence type="ECO:0000313" key="2">
    <source>
        <dbReference type="EMBL" id="ARO13423.1"/>
    </source>
</evidence>
<evidence type="ECO:0000313" key="3">
    <source>
        <dbReference type="Proteomes" id="UP000242447"/>
    </source>
</evidence>
<evidence type="ECO:0000256" key="1">
    <source>
        <dbReference type="SAM" id="SignalP"/>
    </source>
</evidence>
<feature type="signal peptide" evidence="1">
    <location>
        <begin position="1"/>
        <end position="29"/>
    </location>
</feature>
<dbReference type="STRING" id="92947.BVG79_00063"/>
<dbReference type="Proteomes" id="UP000242447">
    <property type="component" value="Chromosome"/>
</dbReference>
<proteinExistence type="predicted"/>
<organism evidence="2 3">
    <name type="scientific">Ketogulonicigenium robustum</name>
    <dbReference type="NCBI Taxonomy" id="92947"/>
    <lineage>
        <taxon>Bacteria</taxon>
        <taxon>Pseudomonadati</taxon>
        <taxon>Pseudomonadota</taxon>
        <taxon>Alphaproteobacteria</taxon>
        <taxon>Rhodobacterales</taxon>
        <taxon>Roseobacteraceae</taxon>
        <taxon>Ketogulonicigenium</taxon>
    </lineage>
</organism>
<dbReference type="RefSeq" id="WP_085785145.1">
    <property type="nucleotide sequence ID" value="NZ_CP019937.1"/>
</dbReference>
<accession>A0A1W6NWA4</accession>